<feature type="compositionally biased region" description="Basic residues" evidence="1">
    <location>
        <begin position="138"/>
        <end position="153"/>
    </location>
</feature>
<gene>
    <name evidence="2" type="ORF">TPAR_01397</name>
</gene>
<evidence type="ECO:0000313" key="3">
    <source>
        <dbReference type="Proteomes" id="UP000237481"/>
    </source>
</evidence>
<reference evidence="2 3" key="1">
    <citation type="submission" date="2018-01" db="EMBL/GenBank/DDBJ databases">
        <title>Harnessing the power of phylogenomics to disentangle the directionality and signatures of interkingdom host jumping in the parasitic fungal genus Tolypocladium.</title>
        <authorList>
            <person name="Quandt C.A."/>
            <person name="Patterson W."/>
            <person name="Spatafora J.W."/>
        </authorList>
    </citation>
    <scope>NUCLEOTIDE SEQUENCE [LARGE SCALE GENOMIC DNA]</scope>
    <source>
        <strain evidence="2 3">NRBC 100945</strain>
    </source>
</reference>
<feature type="region of interest" description="Disordered" evidence="1">
    <location>
        <begin position="176"/>
        <end position="200"/>
    </location>
</feature>
<dbReference type="EMBL" id="PKSG01000143">
    <property type="protein sequence ID" value="POR38397.1"/>
    <property type="molecule type" value="Genomic_DNA"/>
</dbReference>
<feature type="compositionally biased region" description="Low complexity" evidence="1">
    <location>
        <begin position="96"/>
        <end position="120"/>
    </location>
</feature>
<evidence type="ECO:0000313" key="2">
    <source>
        <dbReference type="EMBL" id="POR38397.1"/>
    </source>
</evidence>
<keyword evidence="3" id="KW-1185">Reference proteome</keyword>
<name>A0A2S4L7L1_9HYPO</name>
<comment type="caution">
    <text evidence="2">The sequence shown here is derived from an EMBL/GenBank/DDBJ whole genome shotgun (WGS) entry which is preliminary data.</text>
</comment>
<sequence>MSPVVLVDQETMPWCTGTSRGSLCCCMLHRCRSRCSGGQEQRRHVHWRWLPMFQRASPYHLVSPCSSPRSPPPALDPGSSTTISSRGRESSRPGRRSAAAAGEKQEQGVAAAAAAAAAAASHPREQLHQHAASIASPHHIHASKRRGAGHHQHQQTFVVAAPQRQAVPSRIILRFTGAPETTNRQRRSHPRILQSQAGRL</sequence>
<dbReference type="AlphaFoldDB" id="A0A2S4L7L1"/>
<evidence type="ECO:0000256" key="1">
    <source>
        <dbReference type="SAM" id="MobiDB-lite"/>
    </source>
</evidence>
<organism evidence="2 3">
    <name type="scientific">Tolypocladium paradoxum</name>
    <dbReference type="NCBI Taxonomy" id="94208"/>
    <lineage>
        <taxon>Eukaryota</taxon>
        <taxon>Fungi</taxon>
        <taxon>Dikarya</taxon>
        <taxon>Ascomycota</taxon>
        <taxon>Pezizomycotina</taxon>
        <taxon>Sordariomycetes</taxon>
        <taxon>Hypocreomycetidae</taxon>
        <taxon>Hypocreales</taxon>
        <taxon>Ophiocordycipitaceae</taxon>
        <taxon>Tolypocladium</taxon>
    </lineage>
</organism>
<feature type="region of interest" description="Disordered" evidence="1">
    <location>
        <begin position="61"/>
        <end position="154"/>
    </location>
</feature>
<dbReference type="Proteomes" id="UP000237481">
    <property type="component" value="Unassembled WGS sequence"/>
</dbReference>
<accession>A0A2S4L7L1</accession>
<proteinExistence type="predicted"/>
<protein>
    <submittedName>
        <fullName evidence="2">Uncharacterized protein</fullName>
    </submittedName>
</protein>